<evidence type="ECO:0000256" key="6">
    <source>
        <dbReference type="ARBA" id="ARBA00022737"/>
    </source>
</evidence>
<dbReference type="InterPro" id="IPR018108">
    <property type="entry name" value="MCP_transmembrane"/>
</dbReference>
<keyword evidence="11 12" id="KW-0472">Membrane</keyword>
<reference evidence="15 16" key="1">
    <citation type="journal article" date="2014" name="PLoS Genet.">
        <title>Analysis of the Phlebiopsis gigantea genome, transcriptome and secretome provides insight into its pioneer colonization strategies of wood.</title>
        <authorList>
            <person name="Hori C."/>
            <person name="Ishida T."/>
            <person name="Igarashi K."/>
            <person name="Samejima M."/>
            <person name="Suzuki H."/>
            <person name="Master E."/>
            <person name="Ferreira P."/>
            <person name="Ruiz-Duenas F.J."/>
            <person name="Held B."/>
            <person name="Canessa P."/>
            <person name="Larrondo L.F."/>
            <person name="Schmoll M."/>
            <person name="Druzhinina I.S."/>
            <person name="Kubicek C.P."/>
            <person name="Gaskell J.A."/>
            <person name="Kersten P."/>
            <person name="St John F."/>
            <person name="Glasner J."/>
            <person name="Sabat G."/>
            <person name="Splinter BonDurant S."/>
            <person name="Syed K."/>
            <person name="Yadav J."/>
            <person name="Mgbeahuruike A.C."/>
            <person name="Kovalchuk A."/>
            <person name="Asiegbu F.O."/>
            <person name="Lackner G."/>
            <person name="Hoffmeister D."/>
            <person name="Rencoret J."/>
            <person name="Gutierrez A."/>
            <person name="Sun H."/>
            <person name="Lindquist E."/>
            <person name="Barry K."/>
            <person name="Riley R."/>
            <person name="Grigoriev I.V."/>
            <person name="Henrissat B."/>
            <person name="Kues U."/>
            <person name="Berka R.M."/>
            <person name="Martinez A.T."/>
            <person name="Covert S.F."/>
            <person name="Blanchette R.A."/>
            <person name="Cullen D."/>
        </authorList>
    </citation>
    <scope>NUCLEOTIDE SEQUENCE [LARGE SCALE GENOMIC DNA]</scope>
    <source>
        <strain evidence="15 16">11061_1 CR5-6</strain>
    </source>
</reference>
<feature type="repeat" description="Solcar" evidence="12">
    <location>
        <begin position="303"/>
        <end position="401"/>
    </location>
</feature>
<dbReference type="HOGENOM" id="CLU_015166_2_2_1"/>
<dbReference type="InterPro" id="IPR023395">
    <property type="entry name" value="MCP_dom_sf"/>
</dbReference>
<evidence type="ECO:0000256" key="12">
    <source>
        <dbReference type="PROSITE-ProRule" id="PRU00282"/>
    </source>
</evidence>
<dbReference type="PRINTS" id="PR00926">
    <property type="entry name" value="MITOCARRIER"/>
</dbReference>
<dbReference type="GO" id="GO:0005509">
    <property type="term" value="F:calcium ion binding"/>
    <property type="evidence" value="ECO:0007669"/>
    <property type="project" value="InterPro"/>
</dbReference>
<name>A0A0C3SEP9_PHLG1</name>
<evidence type="ECO:0000256" key="3">
    <source>
        <dbReference type="ARBA" id="ARBA00022448"/>
    </source>
</evidence>
<dbReference type="Gene3D" id="1.10.238.10">
    <property type="entry name" value="EF-hand"/>
    <property type="match status" value="1"/>
</dbReference>
<evidence type="ECO:0000313" key="15">
    <source>
        <dbReference type="EMBL" id="KIP10715.1"/>
    </source>
</evidence>
<evidence type="ECO:0000256" key="1">
    <source>
        <dbReference type="ARBA" id="ARBA00004448"/>
    </source>
</evidence>
<dbReference type="GO" id="GO:0005743">
    <property type="term" value="C:mitochondrial inner membrane"/>
    <property type="evidence" value="ECO:0007669"/>
    <property type="project" value="UniProtKB-SubCell"/>
</dbReference>
<keyword evidence="5" id="KW-0479">Metal-binding</keyword>
<dbReference type="PANTHER" id="PTHR24089">
    <property type="entry name" value="SOLUTE CARRIER FAMILY 25"/>
    <property type="match status" value="1"/>
</dbReference>
<dbReference type="GO" id="GO:0055085">
    <property type="term" value="P:transmembrane transport"/>
    <property type="evidence" value="ECO:0007669"/>
    <property type="project" value="InterPro"/>
</dbReference>
<evidence type="ECO:0000259" key="14">
    <source>
        <dbReference type="PROSITE" id="PS50222"/>
    </source>
</evidence>
<comment type="similarity">
    <text evidence="2">Belongs to the mitochondrial carrier (TC 2.A.29) family.</text>
</comment>
<dbReference type="STRING" id="745531.A0A0C3SEP9"/>
<dbReference type="InterPro" id="IPR002067">
    <property type="entry name" value="MCP"/>
</dbReference>
<keyword evidence="4 12" id="KW-0812">Transmembrane</keyword>
<feature type="repeat" description="Solcar" evidence="12">
    <location>
        <begin position="415"/>
        <end position="499"/>
    </location>
</feature>
<gene>
    <name evidence="15" type="ORF">PHLGIDRAFT_125406</name>
</gene>
<dbReference type="AlphaFoldDB" id="A0A0C3SEP9"/>
<dbReference type="PROSITE" id="PS50920">
    <property type="entry name" value="SOLCAR"/>
    <property type="match status" value="3"/>
</dbReference>
<sequence>MAATSTRGKGPSRREIFEASFNGAQDRPWLPRLRADPPAYRPAPHDLCQFRGLEGKESRERRLRRLWNSLPKNPEIKHDEDEDEAIARKYAVEDDQSLTEDDAKRLQEMYNDELYNNCLGSGFLHRKIGWKEFERYADAKEAELWHIFHDELDLDGNGHIEADELASALRKAGISLEAASLAEFMTFWTSSPHSHAISFQEFRDFLLLMPRKASPAEIFRYYKVKKFMGDDGRGAARVNMEGDVTLSAEDMAPTPVSYPYSIKQPPPPTPPVDFEGDDDLEEGDDDEFYAEEEEDRHYWLHLPTAAKFLLAGGVAGGVSRTCTAPFDRLKIFLITRQPDLGGATLSPQAPVRGLQAIAGGVSRIYAEGGVFGFWTGNGLSVAKILPESAIKFFTYESSKRFFAKYWDKVDDPRDISGVSRFLSGGIGGISSQLSIYPIETMKTQMMSNAGQRKTLREAAARLYALGGVRAFYRGLTIGLVGVFPYSAIDMSTFEALKLAYLRSSGKEEPGMLALLMCGSVSGSIGATSVYPLNLVRTRLQASGSPGHPQRYTGIMDVVQQTYSRDGWKGFYRGLVPTLAKVIPAVSISYVVYESTKRKLGV</sequence>
<evidence type="ECO:0000256" key="8">
    <source>
        <dbReference type="ARBA" id="ARBA00022837"/>
    </source>
</evidence>
<dbReference type="InterPro" id="IPR002048">
    <property type="entry name" value="EF_hand_dom"/>
</dbReference>
<keyword evidence="3" id="KW-0813">Transport</keyword>
<evidence type="ECO:0000256" key="5">
    <source>
        <dbReference type="ARBA" id="ARBA00022723"/>
    </source>
</evidence>
<dbReference type="InterPro" id="IPR011992">
    <property type="entry name" value="EF-hand-dom_pair"/>
</dbReference>
<evidence type="ECO:0000256" key="9">
    <source>
        <dbReference type="ARBA" id="ARBA00022989"/>
    </source>
</evidence>
<comment type="subcellular location">
    <subcellularLocation>
        <location evidence="1">Mitochondrion inner membrane</location>
        <topology evidence="1">Multi-pass membrane protein</topology>
    </subcellularLocation>
</comment>
<dbReference type="Gene3D" id="1.50.40.10">
    <property type="entry name" value="Mitochondrial carrier domain"/>
    <property type="match status" value="1"/>
</dbReference>
<dbReference type="CDD" id="cd00051">
    <property type="entry name" value="EFh"/>
    <property type="match status" value="1"/>
</dbReference>
<evidence type="ECO:0000256" key="13">
    <source>
        <dbReference type="SAM" id="MobiDB-lite"/>
    </source>
</evidence>
<dbReference type="PROSITE" id="PS00018">
    <property type="entry name" value="EF_HAND_1"/>
    <property type="match status" value="1"/>
</dbReference>
<dbReference type="OrthoDB" id="270584at2759"/>
<keyword evidence="8" id="KW-0106">Calcium</keyword>
<dbReference type="FunFam" id="1.50.40.10:FF:000016">
    <property type="entry name" value="Solute carrier family 25 member 23"/>
    <property type="match status" value="1"/>
</dbReference>
<keyword evidence="9" id="KW-1133">Transmembrane helix</keyword>
<feature type="region of interest" description="Disordered" evidence="13">
    <location>
        <begin position="256"/>
        <end position="283"/>
    </location>
</feature>
<accession>A0A0C3SEP9</accession>
<dbReference type="InterPro" id="IPR018247">
    <property type="entry name" value="EF_Hand_1_Ca_BS"/>
</dbReference>
<evidence type="ECO:0000256" key="4">
    <source>
        <dbReference type="ARBA" id="ARBA00022692"/>
    </source>
</evidence>
<dbReference type="PROSITE" id="PS50222">
    <property type="entry name" value="EF_HAND_2"/>
    <property type="match status" value="1"/>
</dbReference>
<evidence type="ECO:0000256" key="10">
    <source>
        <dbReference type="ARBA" id="ARBA00023128"/>
    </source>
</evidence>
<dbReference type="Proteomes" id="UP000053257">
    <property type="component" value="Unassembled WGS sequence"/>
</dbReference>
<dbReference type="EMBL" id="KN840452">
    <property type="protein sequence ID" value="KIP10715.1"/>
    <property type="molecule type" value="Genomic_DNA"/>
</dbReference>
<evidence type="ECO:0000256" key="11">
    <source>
        <dbReference type="ARBA" id="ARBA00023136"/>
    </source>
</evidence>
<evidence type="ECO:0000313" key="16">
    <source>
        <dbReference type="Proteomes" id="UP000053257"/>
    </source>
</evidence>
<protein>
    <recommendedName>
        <fullName evidence="14">EF-hand domain-containing protein</fullName>
    </recommendedName>
</protein>
<evidence type="ECO:0000256" key="2">
    <source>
        <dbReference type="ARBA" id="ARBA00006375"/>
    </source>
</evidence>
<dbReference type="SUPFAM" id="SSF103506">
    <property type="entry name" value="Mitochondrial carrier"/>
    <property type="match status" value="1"/>
</dbReference>
<keyword evidence="6" id="KW-0677">Repeat</keyword>
<dbReference type="Pfam" id="PF00153">
    <property type="entry name" value="Mito_carr"/>
    <property type="match status" value="3"/>
</dbReference>
<feature type="compositionally biased region" description="Acidic residues" evidence="13">
    <location>
        <begin position="274"/>
        <end position="283"/>
    </location>
</feature>
<keyword evidence="7" id="KW-0999">Mitochondrion inner membrane</keyword>
<dbReference type="SUPFAM" id="SSF47473">
    <property type="entry name" value="EF-hand"/>
    <property type="match status" value="1"/>
</dbReference>
<evidence type="ECO:0000256" key="7">
    <source>
        <dbReference type="ARBA" id="ARBA00022792"/>
    </source>
</evidence>
<keyword evidence="16" id="KW-1185">Reference proteome</keyword>
<keyword evidence="10" id="KW-0496">Mitochondrion</keyword>
<organism evidence="15 16">
    <name type="scientific">Phlebiopsis gigantea (strain 11061_1 CR5-6)</name>
    <name type="common">White-rot fungus</name>
    <name type="synonym">Peniophora gigantea</name>
    <dbReference type="NCBI Taxonomy" id="745531"/>
    <lineage>
        <taxon>Eukaryota</taxon>
        <taxon>Fungi</taxon>
        <taxon>Dikarya</taxon>
        <taxon>Basidiomycota</taxon>
        <taxon>Agaricomycotina</taxon>
        <taxon>Agaricomycetes</taxon>
        <taxon>Polyporales</taxon>
        <taxon>Phanerochaetaceae</taxon>
        <taxon>Phlebiopsis</taxon>
    </lineage>
</organism>
<proteinExistence type="inferred from homology"/>
<feature type="domain" description="EF-hand" evidence="14">
    <location>
        <begin position="139"/>
        <end position="175"/>
    </location>
</feature>
<feature type="region of interest" description="Disordered" evidence="13">
    <location>
        <begin position="1"/>
        <end position="21"/>
    </location>
</feature>
<feature type="repeat" description="Solcar" evidence="12">
    <location>
        <begin position="509"/>
        <end position="598"/>
    </location>
</feature>